<dbReference type="CDD" id="cd00593">
    <property type="entry name" value="RIBOc"/>
    <property type="match status" value="1"/>
</dbReference>
<dbReference type="InterPro" id="IPR014720">
    <property type="entry name" value="dsRBD_dom"/>
</dbReference>
<dbReference type="SMART" id="SM00535">
    <property type="entry name" value="RIBOc"/>
    <property type="match status" value="1"/>
</dbReference>
<dbReference type="SUPFAM" id="SSF69065">
    <property type="entry name" value="RNase III domain-like"/>
    <property type="match status" value="1"/>
</dbReference>
<dbReference type="GO" id="GO:0006396">
    <property type="term" value="P:RNA processing"/>
    <property type="evidence" value="ECO:0007669"/>
    <property type="project" value="InterPro"/>
</dbReference>
<keyword evidence="1" id="KW-0540">Nuclease</keyword>
<dbReference type="GO" id="GO:0003725">
    <property type="term" value="F:double-stranded RNA binding"/>
    <property type="evidence" value="ECO:0007669"/>
    <property type="project" value="TreeGrafter"/>
</dbReference>
<feature type="domain" description="RNase III" evidence="6">
    <location>
        <begin position="82"/>
        <end position="210"/>
    </location>
</feature>
<dbReference type="InterPro" id="IPR036389">
    <property type="entry name" value="RNase_III_sf"/>
</dbReference>
<evidence type="ECO:0000256" key="5">
    <source>
        <dbReference type="SAM" id="SignalP"/>
    </source>
</evidence>
<sequence>MIIILMMAFLFSRVTRCFLQQNQRQILIFRDASHRIDRMQLRRRKNNSASIAVAELAAVTDVDNVNDDDDIIFNQEERKECLKLLKNALKITQSGKAIKIHDEKYYLTVLQRCARGDSSRHRFERQEFLGDAILDLVVSHNAIEEYQTYNEGNLTVHRAQVVSRPILAHFARSLGFEKFVYIENKATFISDRVLADCFEAFIGAIFLDTAKARQGNDGKAYLNAKDFILGIFENFGNTDEQVAKKVINYKGQLMQLCIKCNQPLPNFDTMSESGGWQHKPRKKISITCFNFTGNGSGYTKLQAQQSASYQIFLSLKQALIHDSRSLNQTYRQRIRSSLLAVNLLDEDVVLPKQAHSKEQNKEQLQNTVSSHEQQQIYATHDKAVDQYSERSKDRCLSQPKDKYEYKNMKISTTNGMIDFISVEKIDGRFTYFDDSTSNFKGCLQNICQQCTIEIPRYTPIQPNTADIFYRGHEKGLKLETFIFQVEAFNFTGRGVARNKVKAQHAAAFQLLIKLKDVILNGDTSAGFSDMHFDAIRKNLLIMNILSQEEVKNLKRLKNSPFYEGACKKQ</sequence>
<dbReference type="GO" id="GO:0004525">
    <property type="term" value="F:ribonuclease III activity"/>
    <property type="evidence" value="ECO:0007669"/>
    <property type="project" value="InterPro"/>
</dbReference>
<dbReference type="Gene3D" id="3.30.160.20">
    <property type="match status" value="2"/>
</dbReference>
<protein>
    <recommendedName>
        <fullName evidence="6">RNase III domain-containing protein</fullName>
    </recommendedName>
</protein>
<evidence type="ECO:0000259" key="6">
    <source>
        <dbReference type="PROSITE" id="PS50142"/>
    </source>
</evidence>
<evidence type="ECO:0000256" key="4">
    <source>
        <dbReference type="ARBA" id="ARBA00022884"/>
    </source>
</evidence>
<feature type="chain" id="PRO_5030572155" description="RNase III domain-containing protein" evidence="5">
    <location>
        <begin position="18"/>
        <end position="569"/>
    </location>
</feature>
<dbReference type="InterPro" id="IPR000999">
    <property type="entry name" value="RNase_III_dom"/>
</dbReference>
<dbReference type="Pfam" id="PF00636">
    <property type="entry name" value="Ribonuclease_3"/>
    <property type="match status" value="1"/>
</dbReference>
<evidence type="ECO:0000256" key="3">
    <source>
        <dbReference type="ARBA" id="ARBA00022801"/>
    </source>
</evidence>
<name>A0A7S3K0W4_9STRA</name>
<dbReference type="AlphaFoldDB" id="A0A7S3K0W4"/>
<dbReference type="SMART" id="SM00358">
    <property type="entry name" value="DSRM"/>
    <property type="match status" value="2"/>
</dbReference>
<organism evidence="7">
    <name type="scientific">Aureoumbra lagunensis</name>
    <dbReference type="NCBI Taxonomy" id="44058"/>
    <lineage>
        <taxon>Eukaryota</taxon>
        <taxon>Sar</taxon>
        <taxon>Stramenopiles</taxon>
        <taxon>Ochrophyta</taxon>
        <taxon>Pelagophyceae</taxon>
        <taxon>Pelagomonadales</taxon>
        <taxon>Aureoumbra</taxon>
    </lineage>
</organism>
<dbReference type="Gene3D" id="1.10.1520.10">
    <property type="entry name" value="Ribonuclease III domain"/>
    <property type="match status" value="1"/>
</dbReference>
<dbReference type="SUPFAM" id="SSF54768">
    <property type="entry name" value="dsRNA-binding domain-like"/>
    <property type="match status" value="2"/>
</dbReference>
<dbReference type="EMBL" id="HBIJ01017744">
    <property type="protein sequence ID" value="CAE0370983.1"/>
    <property type="molecule type" value="Transcribed_RNA"/>
</dbReference>
<keyword evidence="5" id="KW-0732">Signal</keyword>
<dbReference type="GO" id="GO:0010468">
    <property type="term" value="P:regulation of gene expression"/>
    <property type="evidence" value="ECO:0007669"/>
    <property type="project" value="TreeGrafter"/>
</dbReference>
<evidence type="ECO:0000256" key="2">
    <source>
        <dbReference type="ARBA" id="ARBA00022759"/>
    </source>
</evidence>
<dbReference type="PANTHER" id="PTHR11207">
    <property type="entry name" value="RIBONUCLEASE III"/>
    <property type="match status" value="1"/>
</dbReference>
<dbReference type="PANTHER" id="PTHR11207:SF0">
    <property type="entry name" value="RIBONUCLEASE 3"/>
    <property type="match status" value="1"/>
</dbReference>
<evidence type="ECO:0000313" key="7">
    <source>
        <dbReference type="EMBL" id="CAE0370983.1"/>
    </source>
</evidence>
<accession>A0A7S3K0W4</accession>
<keyword evidence="3" id="KW-0378">Hydrolase</keyword>
<reference evidence="7" key="1">
    <citation type="submission" date="2021-01" db="EMBL/GenBank/DDBJ databases">
        <authorList>
            <person name="Corre E."/>
            <person name="Pelletier E."/>
            <person name="Niang G."/>
            <person name="Scheremetjew M."/>
            <person name="Finn R."/>
            <person name="Kale V."/>
            <person name="Holt S."/>
            <person name="Cochrane G."/>
            <person name="Meng A."/>
            <person name="Brown T."/>
            <person name="Cohen L."/>
        </authorList>
    </citation>
    <scope>NUCLEOTIDE SEQUENCE</scope>
    <source>
        <strain evidence="7">CCMP1510</strain>
    </source>
</reference>
<dbReference type="PROSITE" id="PS50142">
    <property type="entry name" value="RNASE_3_2"/>
    <property type="match status" value="1"/>
</dbReference>
<gene>
    <name evidence="7" type="ORF">ALAG00032_LOCUS11763</name>
</gene>
<proteinExistence type="predicted"/>
<evidence type="ECO:0000256" key="1">
    <source>
        <dbReference type="ARBA" id="ARBA00022722"/>
    </source>
</evidence>
<feature type="signal peptide" evidence="5">
    <location>
        <begin position="1"/>
        <end position="17"/>
    </location>
</feature>
<keyword evidence="4" id="KW-0694">RNA-binding</keyword>
<keyword evidence="2" id="KW-0255">Endonuclease</keyword>